<accession>A0A1K2ICU0</accession>
<dbReference type="RefSeq" id="WP_072400464.1">
    <property type="nucleotide sequence ID" value="NZ_FPKV01000001.1"/>
</dbReference>
<evidence type="ECO:0000313" key="1">
    <source>
        <dbReference type="EMBL" id="SFZ90252.1"/>
    </source>
</evidence>
<evidence type="ECO:0000313" key="2">
    <source>
        <dbReference type="Proteomes" id="UP000182544"/>
    </source>
</evidence>
<keyword evidence="2" id="KW-1185">Reference proteome</keyword>
<reference evidence="1 2" key="1">
    <citation type="submission" date="2016-10" db="EMBL/GenBank/DDBJ databases">
        <authorList>
            <person name="de Groot N.N."/>
        </authorList>
    </citation>
    <scope>NUCLEOTIDE SEQUENCE [LARGE SCALE GENOMIC DNA]</scope>
    <source>
        <strain evidence="1 2">DSM 18180</strain>
    </source>
</reference>
<name>A0A1K2ICU0_9FLAO</name>
<dbReference type="OrthoDB" id="9839632at2"/>
<gene>
    <name evidence="1" type="ORF">SAMN05428642_101827</name>
</gene>
<organism evidence="1 2">
    <name type="scientific">Flaviramulus basaltis</name>
    <dbReference type="NCBI Taxonomy" id="369401"/>
    <lineage>
        <taxon>Bacteria</taxon>
        <taxon>Pseudomonadati</taxon>
        <taxon>Bacteroidota</taxon>
        <taxon>Flavobacteriia</taxon>
        <taxon>Flavobacteriales</taxon>
        <taxon>Flavobacteriaceae</taxon>
        <taxon>Flaviramulus</taxon>
    </lineage>
</organism>
<proteinExistence type="predicted"/>
<sequence>MTNKIRFLEEFINCFLETGTKRRNFQNTIGNITSQINKISRKQFDKKLIFSEEEVIKAFSINGYEIMNNFGCEFDWDKFRNGTILPETNFINVKTPKLKRLISATYKSAKSNWNPETIVEVYELKIAVKEFWNLNKTMLN</sequence>
<dbReference type="Proteomes" id="UP000182544">
    <property type="component" value="Unassembled WGS sequence"/>
</dbReference>
<protein>
    <submittedName>
        <fullName evidence="1">Uncharacterized protein</fullName>
    </submittedName>
</protein>
<dbReference type="AlphaFoldDB" id="A0A1K2ICU0"/>
<dbReference type="STRING" id="369401.SAMN05428642_101827"/>
<dbReference type="EMBL" id="FPKV01000001">
    <property type="protein sequence ID" value="SFZ90252.1"/>
    <property type="molecule type" value="Genomic_DNA"/>
</dbReference>